<proteinExistence type="predicted"/>
<dbReference type="InterPro" id="IPR014962">
    <property type="entry name" value="YolD"/>
</dbReference>
<evidence type="ECO:0000313" key="2">
    <source>
        <dbReference type="Proteomes" id="UP001597362"/>
    </source>
</evidence>
<dbReference type="EMBL" id="JBHUHO010000030">
    <property type="protein sequence ID" value="MFD2116163.1"/>
    <property type="molecule type" value="Genomic_DNA"/>
</dbReference>
<name>A0ABW4YKH1_9BACL</name>
<sequence>MANIVPKPSKKYKTKRPTRDEFVLEELGEMLLEAKNEETKVDLTVWNEDEKVTGIIVNMDSRTQRVHVSTYDGVVKVPFLDIMKVDNAE</sequence>
<gene>
    <name evidence="1" type="ORF">ACFSJH_10545</name>
</gene>
<organism evidence="1 2">
    <name type="scientific">Paenibacillus yanchengensis</name>
    <dbReference type="NCBI Taxonomy" id="2035833"/>
    <lineage>
        <taxon>Bacteria</taxon>
        <taxon>Bacillati</taxon>
        <taxon>Bacillota</taxon>
        <taxon>Bacilli</taxon>
        <taxon>Bacillales</taxon>
        <taxon>Paenibacillaceae</taxon>
        <taxon>Paenibacillus</taxon>
    </lineage>
</organism>
<reference evidence="2" key="1">
    <citation type="journal article" date="2019" name="Int. J. Syst. Evol. Microbiol.">
        <title>The Global Catalogue of Microorganisms (GCM) 10K type strain sequencing project: providing services to taxonomists for standard genome sequencing and annotation.</title>
        <authorList>
            <consortium name="The Broad Institute Genomics Platform"/>
            <consortium name="The Broad Institute Genome Sequencing Center for Infectious Disease"/>
            <person name="Wu L."/>
            <person name="Ma J."/>
        </authorList>
    </citation>
    <scope>NUCLEOTIDE SEQUENCE [LARGE SCALE GENOMIC DNA]</scope>
    <source>
        <strain evidence="2">GH52</strain>
    </source>
</reference>
<accession>A0ABW4YKH1</accession>
<dbReference type="RefSeq" id="WP_377772080.1">
    <property type="nucleotide sequence ID" value="NZ_JBHUHO010000030.1"/>
</dbReference>
<dbReference type="Proteomes" id="UP001597362">
    <property type="component" value="Unassembled WGS sequence"/>
</dbReference>
<evidence type="ECO:0000313" key="1">
    <source>
        <dbReference type="EMBL" id="MFD2116163.1"/>
    </source>
</evidence>
<comment type="caution">
    <text evidence="1">The sequence shown here is derived from an EMBL/GenBank/DDBJ whole genome shotgun (WGS) entry which is preliminary data.</text>
</comment>
<protein>
    <submittedName>
        <fullName evidence="1">YolD-like family protein</fullName>
    </submittedName>
</protein>
<keyword evidence="2" id="KW-1185">Reference proteome</keyword>
<dbReference type="Pfam" id="PF08863">
    <property type="entry name" value="YolD"/>
    <property type="match status" value="1"/>
</dbReference>